<feature type="region of interest" description="Disordered" evidence="1">
    <location>
        <begin position="31"/>
        <end position="151"/>
    </location>
</feature>
<accession>A0A9P4M3V1</accession>
<feature type="compositionally biased region" description="Low complexity" evidence="1">
    <location>
        <begin position="31"/>
        <end position="58"/>
    </location>
</feature>
<name>A0A9P4M3V1_9PEZI</name>
<dbReference type="PANTHER" id="PTHR42095:SF1">
    <property type="entry name" value="YALI0C12166P"/>
    <property type="match status" value="1"/>
</dbReference>
<comment type="caution">
    <text evidence="2">The sequence shown here is derived from an EMBL/GenBank/DDBJ whole genome shotgun (WGS) entry which is preliminary data.</text>
</comment>
<sequence>MPTNRPIFSNFLAAFRAQSVLQKAATSTSTSATAASTTQASFAQSSATSATSTLTAAANVSGARSISTKATSESSGTGATSMAIQSGHQFQPTRQHAASPYSRSPGSPGSPAYPSHTPIGGAASRQRRGSDSSSEGFRDTLGSEKWYIGGRAPNGEERFYKLSMVKRPRSVDRLSMDRLSL</sequence>
<evidence type="ECO:0000256" key="1">
    <source>
        <dbReference type="SAM" id="MobiDB-lite"/>
    </source>
</evidence>
<organism evidence="2 3">
    <name type="scientific">Rhizodiscina lignyota</name>
    <dbReference type="NCBI Taxonomy" id="1504668"/>
    <lineage>
        <taxon>Eukaryota</taxon>
        <taxon>Fungi</taxon>
        <taxon>Dikarya</taxon>
        <taxon>Ascomycota</taxon>
        <taxon>Pezizomycotina</taxon>
        <taxon>Dothideomycetes</taxon>
        <taxon>Pleosporomycetidae</taxon>
        <taxon>Aulographales</taxon>
        <taxon>Rhizodiscinaceae</taxon>
        <taxon>Rhizodiscina</taxon>
    </lineage>
</organism>
<feature type="compositionally biased region" description="Low complexity" evidence="1">
    <location>
        <begin position="67"/>
        <end position="81"/>
    </location>
</feature>
<proteinExistence type="predicted"/>
<feature type="compositionally biased region" description="Polar residues" evidence="1">
    <location>
        <begin position="82"/>
        <end position="96"/>
    </location>
</feature>
<dbReference type="OrthoDB" id="4207123at2759"/>
<evidence type="ECO:0000313" key="2">
    <source>
        <dbReference type="EMBL" id="KAF2097106.1"/>
    </source>
</evidence>
<evidence type="ECO:0000313" key="3">
    <source>
        <dbReference type="Proteomes" id="UP000799772"/>
    </source>
</evidence>
<dbReference type="AlphaFoldDB" id="A0A9P4M3V1"/>
<reference evidence="2" key="1">
    <citation type="journal article" date="2020" name="Stud. Mycol.">
        <title>101 Dothideomycetes genomes: a test case for predicting lifestyles and emergence of pathogens.</title>
        <authorList>
            <person name="Haridas S."/>
            <person name="Albert R."/>
            <person name="Binder M."/>
            <person name="Bloem J."/>
            <person name="Labutti K."/>
            <person name="Salamov A."/>
            <person name="Andreopoulos B."/>
            <person name="Baker S."/>
            <person name="Barry K."/>
            <person name="Bills G."/>
            <person name="Bluhm B."/>
            <person name="Cannon C."/>
            <person name="Castanera R."/>
            <person name="Culley D."/>
            <person name="Daum C."/>
            <person name="Ezra D."/>
            <person name="Gonzalez J."/>
            <person name="Henrissat B."/>
            <person name="Kuo A."/>
            <person name="Liang C."/>
            <person name="Lipzen A."/>
            <person name="Lutzoni F."/>
            <person name="Magnuson J."/>
            <person name="Mondo S."/>
            <person name="Nolan M."/>
            <person name="Ohm R."/>
            <person name="Pangilinan J."/>
            <person name="Park H.-J."/>
            <person name="Ramirez L."/>
            <person name="Alfaro M."/>
            <person name="Sun H."/>
            <person name="Tritt A."/>
            <person name="Yoshinaga Y."/>
            <person name="Zwiers L.-H."/>
            <person name="Turgeon B."/>
            <person name="Goodwin S."/>
            <person name="Spatafora J."/>
            <person name="Crous P."/>
            <person name="Grigoriev I."/>
        </authorList>
    </citation>
    <scope>NUCLEOTIDE SEQUENCE</scope>
    <source>
        <strain evidence="2">CBS 133067</strain>
    </source>
</reference>
<protein>
    <submittedName>
        <fullName evidence="2">Uncharacterized protein</fullName>
    </submittedName>
</protein>
<gene>
    <name evidence="2" type="ORF">NA57DRAFT_77361</name>
</gene>
<dbReference type="EMBL" id="ML978128">
    <property type="protein sequence ID" value="KAF2097106.1"/>
    <property type="molecule type" value="Genomic_DNA"/>
</dbReference>
<dbReference type="PANTHER" id="PTHR42095">
    <property type="entry name" value="YALI0C12166P"/>
    <property type="match status" value="1"/>
</dbReference>
<feature type="compositionally biased region" description="Low complexity" evidence="1">
    <location>
        <begin position="97"/>
        <end position="115"/>
    </location>
</feature>
<keyword evidence="3" id="KW-1185">Reference proteome</keyword>
<dbReference type="Proteomes" id="UP000799772">
    <property type="component" value="Unassembled WGS sequence"/>
</dbReference>